<evidence type="ECO:0000313" key="2">
    <source>
        <dbReference type="EMBL" id="CAB4126585.1"/>
    </source>
</evidence>
<proteinExistence type="predicted"/>
<keyword evidence="1" id="KW-0812">Transmembrane</keyword>
<sequence length="85" mass="9198">MTSFQKEILHLATVITYTLAFILLCMTTTLLGGLFMPNSVIDNKDIFPIIAPAYSTVIGGFIGWLAAIKINDAAKDGEEDDTTNS</sequence>
<feature type="transmembrane region" description="Helical" evidence="1">
    <location>
        <begin position="46"/>
        <end position="67"/>
    </location>
</feature>
<keyword evidence="1" id="KW-0472">Membrane</keyword>
<name>A0A6J5KZ84_9CAUD</name>
<evidence type="ECO:0008006" key="3">
    <source>
        <dbReference type="Google" id="ProtNLM"/>
    </source>
</evidence>
<protein>
    <recommendedName>
        <fullName evidence="3">Holin</fullName>
    </recommendedName>
</protein>
<reference evidence="2" key="1">
    <citation type="submission" date="2020-04" db="EMBL/GenBank/DDBJ databases">
        <authorList>
            <person name="Chiriac C."/>
            <person name="Salcher M."/>
            <person name="Ghai R."/>
            <person name="Kavagutti S V."/>
        </authorList>
    </citation>
    <scope>NUCLEOTIDE SEQUENCE</scope>
</reference>
<keyword evidence="1" id="KW-1133">Transmembrane helix</keyword>
<feature type="transmembrane region" description="Helical" evidence="1">
    <location>
        <begin position="12"/>
        <end position="34"/>
    </location>
</feature>
<organism evidence="2">
    <name type="scientific">uncultured Caudovirales phage</name>
    <dbReference type="NCBI Taxonomy" id="2100421"/>
    <lineage>
        <taxon>Viruses</taxon>
        <taxon>Duplodnaviria</taxon>
        <taxon>Heunggongvirae</taxon>
        <taxon>Uroviricota</taxon>
        <taxon>Caudoviricetes</taxon>
        <taxon>Peduoviridae</taxon>
        <taxon>Maltschvirus</taxon>
        <taxon>Maltschvirus maltsch</taxon>
    </lineage>
</organism>
<evidence type="ECO:0000256" key="1">
    <source>
        <dbReference type="SAM" id="Phobius"/>
    </source>
</evidence>
<gene>
    <name evidence="2" type="ORF">UFOVP77_3</name>
</gene>
<accession>A0A6J5KZ84</accession>
<dbReference type="EMBL" id="LR796206">
    <property type="protein sequence ID" value="CAB4126585.1"/>
    <property type="molecule type" value="Genomic_DNA"/>
</dbReference>